<organism evidence="2 3">
    <name type="scientific">Brachionus plicatilis</name>
    <name type="common">Marine rotifer</name>
    <name type="synonym">Brachionus muelleri</name>
    <dbReference type="NCBI Taxonomy" id="10195"/>
    <lineage>
        <taxon>Eukaryota</taxon>
        <taxon>Metazoa</taxon>
        <taxon>Spiralia</taxon>
        <taxon>Gnathifera</taxon>
        <taxon>Rotifera</taxon>
        <taxon>Eurotatoria</taxon>
        <taxon>Monogononta</taxon>
        <taxon>Pseudotrocha</taxon>
        <taxon>Ploima</taxon>
        <taxon>Brachionidae</taxon>
        <taxon>Brachionus</taxon>
    </lineage>
</organism>
<protein>
    <recommendedName>
        <fullName evidence="4">Transmembrane protein</fullName>
    </recommendedName>
</protein>
<accession>A0A3M7QVU1</accession>
<keyword evidence="1" id="KW-0812">Transmembrane</keyword>
<dbReference type="AlphaFoldDB" id="A0A3M7QVU1"/>
<evidence type="ECO:0000313" key="2">
    <source>
        <dbReference type="EMBL" id="RNA15234.1"/>
    </source>
</evidence>
<evidence type="ECO:0000256" key="1">
    <source>
        <dbReference type="SAM" id="Phobius"/>
    </source>
</evidence>
<sequence length="186" mass="21953">MYHLLQLTQHVLALQNLSFGIFYILFLSRNDTSFGRQLRTLEQKISIECLEYEKKVLLEFINELLTCQNRGLIDSVKFFVHKIRISLDIMKKSLNKSYTIKSHDFIKVTSIELFNLISDPSIFYYIFIILVLVPNTIKLNKFKIYIKLRQIIIEVKTFICIRLVFNLISKLLHKSVVVVDLCSLQF</sequence>
<dbReference type="EMBL" id="REGN01005005">
    <property type="protein sequence ID" value="RNA15234.1"/>
    <property type="molecule type" value="Genomic_DNA"/>
</dbReference>
<evidence type="ECO:0008006" key="4">
    <source>
        <dbReference type="Google" id="ProtNLM"/>
    </source>
</evidence>
<dbReference type="Proteomes" id="UP000276133">
    <property type="component" value="Unassembled WGS sequence"/>
</dbReference>
<keyword evidence="1" id="KW-0472">Membrane</keyword>
<feature type="transmembrane region" description="Helical" evidence="1">
    <location>
        <begin position="7"/>
        <end position="26"/>
    </location>
</feature>
<comment type="caution">
    <text evidence="2">The sequence shown here is derived from an EMBL/GenBank/DDBJ whole genome shotgun (WGS) entry which is preliminary data.</text>
</comment>
<evidence type="ECO:0000313" key="3">
    <source>
        <dbReference type="Proteomes" id="UP000276133"/>
    </source>
</evidence>
<feature type="transmembrane region" description="Helical" evidence="1">
    <location>
        <begin position="122"/>
        <end position="139"/>
    </location>
</feature>
<proteinExistence type="predicted"/>
<gene>
    <name evidence="2" type="ORF">BpHYR1_051067</name>
</gene>
<reference evidence="2 3" key="1">
    <citation type="journal article" date="2018" name="Sci. Rep.">
        <title>Genomic signatures of local adaptation to the degree of environmental predictability in rotifers.</title>
        <authorList>
            <person name="Franch-Gras L."/>
            <person name="Hahn C."/>
            <person name="Garcia-Roger E.M."/>
            <person name="Carmona M.J."/>
            <person name="Serra M."/>
            <person name="Gomez A."/>
        </authorList>
    </citation>
    <scope>NUCLEOTIDE SEQUENCE [LARGE SCALE GENOMIC DNA]</scope>
    <source>
        <strain evidence="2">HYR1</strain>
    </source>
</reference>
<keyword evidence="3" id="KW-1185">Reference proteome</keyword>
<keyword evidence="1" id="KW-1133">Transmembrane helix</keyword>
<name>A0A3M7QVU1_BRAPC</name>